<feature type="transmembrane region" description="Helical" evidence="1">
    <location>
        <begin position="158"/>
        <end position="180"/>
    </location>
</feature>
<feature type="domain" description="Urease accessory protein UreH-like transmembrane" evidence="2">
    <location>
        <begin position="10"/>
        <end position="234"/>
    </location>
</feature>
<dbReference type="Proteomes" id="UP000275663">
    <property type="component" value="Chromosome"/>
</dbReference>
<dbReference type="PANTHER" id="PTHR42208">
    <property type="entry name" value="HEAVY METAL TRANSPORTER-RELATED"/>
    <property type="match status" value="1"/>
</dbReference>
<dbReference type="InterPro" id="IPR039447">
    <property type="entry name" value="UreH-like_TM_dom"/>
</dbReference>
<feature type="transmembrane region" description="Helical" evidence="1">
    <location>
        <begin position="106"/>
        <end position="123"/>
    </location>
</feature>
<dbReference type="RefSeq" id="WP_126128799.1">
    <property type="nucleotide sequence ID" value="NZ_CP034464.1"/>
</dbReference>
<feature type="transmembrane region" description="Helical" evidence="1">
    <location>
        <begin position="218"/>
        <end position="239"/>
    </location>
</feature>
<dbReference type="KEGG" id="upv:EJN92_16395"/>
<dbReference type="PANTHER" id="PTHR42208:SF1">
    <property type="entry name" value="HEAVY METAL TRANSPORTER"/>
    <property type="match status" value="1"/>
</dbReference>
<name>A0A3S9HMU2_9BURK</name>
<evidence type="ECO:0000313" key="4">
    <source>
        <dbReference type="Proteomes" id="UP000275663"/>
    </source>
</evidence>
<evidence type="ECO:0000313" key="3">
    <source>
        <dbReference type="EMBL" id="AZP13426.1"/>
    </source>
</evidence>
<dbReference type="EMBL" id="CP034464">
    <property type="protein sequence ID" value="AZP13426.1"/>
    <property type="molecule type" value="Genomic_DNA"/>
</dbReference>
<accession>A0A3S9HMU2</accession>
<evidence type="ECO:0000259" key="2">
    <source>
        <dbReference type="Pfam" id="PF13386"/>
    </source>
</evidence>
<keyword evidence="1" id="KW-1133">Transmembrane helix</keyword>
<keyword evidence="1" id="KW-0472">Membrane</keyword>
<keyword evidence="1" id="KW-0812">Transmembrane</keyword>
<evidence type="ECO:0000256" key="1">
    <source>
        <dbReference type="SAM" id="Phobius"/>
    </source>
</evidence>
<feature type="transmembrane region" description="Helical" evidence="1">
    <location>
        <begin position="77"/>
        <end position="97"/>
    </location>
</feature>
<dbReference type="OrthoDB" id="9798690at2"/>
<keyword evidence="4" id="KW-1185">Reference proteome</keyword>
<dbReference type="Pfam" id="PF13386">
    <property type="entry name" value="DsbD_2"/>
    <property type="match status" value="1"/>
</dbReference>
<protein>
    <submittedName>
        <fullName evidence="3">Sulfite exporter TauE/SafE family protein</fullName>
    </submittedName>
</protein>
<gene>
    <name evidence="3" type="ORF">EJN92_16395</name>
</gene>
<organism evidence="3 4">
    <name type="scientific">Undibacterium parvum</name>
    <dbReference type="NCBI Taxonomy" id="401471"/>
    <lineage>
        <taxon>Bacteria</taxon>
        <taxon>Pseudomonadati</taxon>
        <taxon>Pseudomonadota</taxon>
        <taxon>Betaproteobacteria</taxon>
        <taxon>Burkholderiales</taxon>
        <taxon>Oxalobacteraceae</taxon>
        <taxon>Undibacterium</taxon>
    </lineage>
</organism>
<dbReference type="AlphaFoldDB" id="A0A3S9HMU2"/>
<reference evidence="3 4" key="1">
    <citation type="journal article" date="2011" name="Int. J. Syst. Evol. Microbiol.">
        <title>Description of Undibacterium oligocarboniphilum sp. nov., isolated from purified water, and Undibacterium pigrum strain CCUG 49012 as the type strain of Undibacterium parvum sp. nov., and emended descriptions of the genus Undibacterium and the species Undibacterium pigrum.</title>
        <authorList>
            <person name="Eder W."/>
            <person name="Wanner G."/>
            <person name="Ludwig W."/>
            <person name="Busse H.J."/>
            <person name="Ziemke-Kageler F."/>
            <person name="Lang E."/>
        </authorList>
    </citation>
    <scope>NUCLEOTIDE SEQUENCE [LARGE SCALE GENOMIC DNA]</scope>
    <source>
        <strain evidence="3 4">DSM 23061</strain>
    </source>
</reference>
<sequence>MITLPLALAALSAGAVGGVHCVGMCGGIATLLSQKAPTGTKVIPIVDTTARINSSACSSKPTPNTRRYQFLLHSGRLLTYMLIGAVFGAMGAAGVIIKPYLPVQQIFYVMGNLALLLLGLRLLGFRPALIFFDTVGNFVLRIAHALMPSMLSGSPYPFLLGMSWGCLPCGLLLGIAPFAFLSGDAYSGALLMLLFGLAALPHLLLVQSMQKWTRQGGYFGSVRAISATLLILIALFGLWHFDMQDMPGFLCITPAR</sequence>
<feature type="transmembrane region" description="Helical" evidence="1">
    <location>
        <begin position="186"/>
        <end position="206"/>
    </location>
</feature>
<proteinExistence type="predicted"/>